<sequence>MSVVVTTAIASETHRASTPSRVSQGAGDAHRFLRENPVDPRPIALMNRFPGNVREDVLRGMLCSLWTSLREHLADPVRVTETRRFRKVTFMGAVRFTVHKTSGQVSGSGLARKRNGQIGFLKHTKPTVIDLACQLDGFWIDPFLLSWRPQIAECLIDHSRPGPGPDWMESIRRELRRAIARSSDWFRIRCALRDALKLDPQVMLWCRKGRPTYVTYVTHDQYNSVLAERATYQSIQDDNPNLIWLYNYLRAEKLHPEGEQPIAGMKAWLLDNGGVGEAGWRLLANGKEQNFRHLIDFVNERGGVNGRYYYLPKWLRLLGKLRRVRAVPGPLLGLFVHDIYDAEQGDRVRFRDVVIQTGVLRAILDEGERRLANGSHRTFIEEDVVEVVTWLQNERPVLDKNQLRQGWKYLATRTATWKVEMEAVDALRELSWDSLLPQTRIGQWQVVPLTDAWQLRREALRQRHCADQHTSECLAGDNRHFSVRNALGKSVATIGLERHGKTWKVFGFRERANRPVRDALRGLDVEVAQRYSDLWRSLAPVKPSPTSRE</sequence>
<proteinExistence type="predicted"/>
<name>A0A6J6A2V5_9ZZZZ</name>
<organism evidence="1">
    <name type="scientific">freshwater metagenome</name>
    <dbReference type="NCBI Taxonomy" id="449393"/>
    <lineage>
        <taxon>unclassified sequences</taxon>
        <taxon>metagenomes</taxon>
        <taxon>ecological metagenomes</taxon>
    </lineage>
</organism>
<protein>
    <submittedName>
        <fullName evidence="1">Unannotated protein</fullName>
    </submittedName>
</protein>
<dbReference type="AlphaFoldDB" id="A0A6J6A2V5"/>
<gene>
    <name evidence="1" type="ORF">UFOPK3522_01671</name>
</gene>
<reference evidence="1" key="1">
    <citation type="submission" date="2020-05" db="EMBL/GenBank/DDBJ databases">
        <authorList>
            <person name="Chiriac C."/>
            <person name="Salcher M."/>
            <person name="Ghai R."/>
            <person name="Kavagutti S V."/>
        </authorList>
    </citation>
    <scope>NUCLEOTIDE SEQUENCE</scope>
</reference>
<accession>A0A6J6A2V5</accession>
<evidence type="ECO:0000313" key="1">
    <source>
        <dbReference type="EMBL" id="CAB4347387.1"/>
    </source>
</evidence>
<dbReference type="EMBL" id="CAESAO010000216">
    <property type="protein sequence ID" value="CAB4347387.1"/>
    <property type="molecule type" value="Genomic_DNA"/>
</dbReference>